<keyword evidence="2" id="KW-1003">Cell membrane</keyword>
<dbReference type="EMBL" id="POUA01000223">
    <property type="protein sequence ID" value="PZG38069.1"/>
    <property type="molecule type" value="Genomic_DNA"/>
</dbReference>
<evidence type="ECO:0000313" key="9">
    <source>
        <dbReference type="Proteomes" id="UP000248544"/>
    </source>
</evidence>
<evidence type="ECO:0000256" key="6">
    <source>
        <dbReference type="SAM" id="Phobius"/>
    </source>
</evidence>
<evidence type="ECO:0000313" key="8">
    <source>
        <dbReference type="EMBL" id="PZG38069.1"/>
    </source>
</evidence>
<evidence type="ECO:0000256" key="5">
    <source>
        <dbReference type="ARBA" id="ARBA00023136"/>
    </source>
</evidence>
<protein>
    <recommendedName>
        <fullName evidence="7">DUF3817 domain-containing protein</fullName>
    </recommendedName>
</protein>
<evidence type="ECO:0000256" key="4">
    <source>
        <dbReference type="ARBA" id="ARBA00022989"/>
    </source>
</evidence>
<accession>A0A2W2G6K4</accession>
<evidence type="ECO:0000256" key="2">
    <source>
        <dbReference type="ARBA" id="ARBA00022475"/>
    </source>
</evidence>
<dbReference type="Pfam" id="PF12823">
    <property type="entry name" value="DUF3817"/>
    <property type="match status" value="1"/>
</dbReference>
<reference evidence="8 9" key="1">
    <citation type="submission" date="2018-01" db="EMBL/GenBank/DDBJ databases">
        <title>Draft genome sequence of Sphaerisporangium sp. 7K107.</title>
        <authorList>
            <person name="Sahin N."/>
            <person name="Saygin H."/>
            <person name="Ay H."/>
        </authorList>
    </citation>
    <scope>NUCLEOTIDE SEQUENCE [LARGE SCALE GENOMIC DNA]</scope>
    <source>
        <strain evidence="8 9">7K107</strain>
    </source>
</reference>
<evidence type="ECO:0000259" key="7">
    <source>
        <dbReference type="Pfam" id="PF12823"/>
    </source>
</evidence>
<keyword evidence="5 6" id="KW-0472">Membrane</keyword>
<gene>
    <name evidence="8" type="ORF">C1I98_24795</name>
</gene>
<evidence type="ECO:0000256" key="3">
    <source>
        <dbReference type="ARBA" id="ARBA00022692"/>
    </source>
</evidence>
<keyword evidence="9" id="KW-1185">Reference proteome</keyword>
<comment type="subcellular location">
    <subcellularLocation>
        <location evidence="1">Cell membrane</location>
        <topology evidence="1">Multi-pass membrane protein</topology>
    </subcellularLocation>
</comment>
<proteinExistence type="predicted"/>
<feature type="domain" description="DUF3817" evidence="7">
    <location>
        <begin position="3"/>
        <end position="52"/>
    </location>
</feature>
<name>A0A2W2G6K4_9ACTN</name>
<evidence type="ECO:0000256" key="1">
    <source>
        <dbReference type="ARBA" id="ARBA00004651"/>
    </source>
</evidence>
<organism evidence="8 9">
    <name type="scientific">Spongiactinospora gelatinilytica</name>
    <dbReference type="NCBI Taxonomy" id="2666298"/>
    <lineage>
        <taxon>Bacteria</taxon>
        <taxon>Bacillati</taxon>
        <taxon>Actinomycetota</taxon>
        <taxon>Actinomycetes</taxon>
        <taxon>Streptosporangiales</taxon>
        <taxon>Streptosporangiaceae</taxon>
        <taxon>Spongiactinospora</taxon>
    </lineage>
</organism>
<dbReference type="InterPro" id="IPR023845">
    <property type="entry name" value="DUF3817_TM"/>
</dbReference>
<dbReference type="AlphaFoldDB" id="A0A2W2G6K4"/>
<dbReference type="Proteomes" id="UP000248544">
    <property type="component" value="Unassembled WGS sequence"/>
</dbReference>
<comment type="caution">
    <text evidence="8">The sequence shown here is derived from an EMBL/GenBank/DDBJ whole genome shotgun (WGS) entry which is preliminary data.</text>
</comment>
<dbReference type="GO" id="GO:0005886">
    <property type="term" value="C:plasma membrane"/>
    <property type="evidence" value="ECO:0007669"/>
    <property type="project" value="UniProtKB-SubCell"/>
</dbReference>
<sequence>MPVLRFASAVEAISLVVLLVNLVTLHARPVSAVVGPLHGAAYLVVIMITLLARAPIVPGVRLRALIPGIGGLLAVRRLKRGETPGQ</sequence>
<keyword evidence="3 6" id="KW-0812">Transmembrane</keyword>
<feature type="transmembrane region" description="Helical" evidence="6">
    <location>
        <begin position="6"/>
        <end position="25"/>
    </location>
</feature>
<keyword evidence="4 6" id="KW-1133">Transmembrane helix</keyword>
<feature type="transmembrane region" description="Helical" evidence="6">
    <location>
        <begin position="37"/>
        <end position="56"/>
    </location>
</feature>